<dbReference type="Proteomes" id="UP000516957">
    <property type="component" value="Unassembled WGS sequence"/>
</dbReference>
<dbReference type="AlphaFoldDB" id="A0A7Y9F2A1"/>
<dbReference type="PANTHER" id="PTHR30354">
    <property type="entry name" value="GNT FAMILY GLUCONATE TRANSPORTER"/>
    <property type="match status" value="1"/>
</dbReference>
<evidence type="ECO:0000313" key="4">
    <source>
        <dbReference type="Proteomes" id="UP000516957"/>
    </source>
</evidence>
<dbReference type="GO" id="GO:0015128">
    <property type="term" value="F:gluconate transmembrane transporter activity"/>
    <property type="evidence" value="ECO:0007669"/>
    <property type="project" value="InterPro"/>
</dbReference>
<dbReference type="RefSeq" id="WP_179615708.1">
    <property type="nucleotide sequence ID" value="NZ_CP059163.1"/>
</dbReference>
<protein>
    <submittedName>
        <fullName evidence="3">H+/gluconate symporter-like permease</fullName>
    </submittedName>
</protein>
<dbReference type="GO" id="GO:0005886">
    <property type="term" value="C:plasma membrane"/>
    <property type="evidence" value="ECO:0007669"/>
    <property type="project" value="TreeGrafter"/>
</dbReference>
<feature type="region of interest" description="Disordered" evidence="1">
    <location>
        <begin position="224"/>
        <end position="261"/>
    </location>
</feature>
<reference evidence="3 4" key="1">
    <citation type="submission" date="2020-07" db="EMBL/GenBank/DDBJ databases">
        <title>Sequencing the genomes of 1000 actinobacteria strains.</title>
        <authorList>
            <person name="Klenk H.-P."/>
        </authorList>
    </citation>
    <scope>NUCLEOTIDE SEQUENCE [LARGE SCALE GENOMIC DNA]</scope>
    <source>
        <strain evidence="3 4">DSM 18965</strain>
    </source>
</reference>
<feature type="compositionally biased region" description="Low complexity" evidence="1">
    <location>
        <begin position="251"/>
        <end position="261"/>
    </location>
</feature>
<dbReference type="PANTHER" id="PTHR30354:SF7">
    <property type="entry name" value="BLL7963 PROTEIN"/>
    <property type="match status" value="1"/>
</dbReference>
<sequence>MIGLFGIILSLALLIFFAYRGVNVIILAPLMALLATAFAGGLPMLATYTQVFMPALGNYLITYFPLFLLGALFGKLMDDSGSARAIAYFIVEKLGDTKAILAIVLACGILTYGGVSLFVVAFAVFPIAAALFREAGVPKRLIPATIALGSFTFTMTALPGTPQIQNAIPAPFFGTNAFAAPGLGIIAAIMMFGGGTAWLMYRAKKLTAAGETYLPAEAPKGPGLLARVTGKGTDRDERGSTSTGTSGGTATGTAPEGAGTATATAATGEPVATDQSTLPRPSVLVAFLPIFVVIALNYVLVTWVFPAMDTDYLAGDAYGNTDIDTVGGIWAIVVALVVSTLVVVAFNLNRFGDVKESVNTGTMGSFLPIFNTASEVGYGAVIASLPAFRTVRDSVLGISGNPVISLAVAVNVLAGITGSASGGMSIALQTLGEQFRGLADAQGISLELMHRVTVLAAGGFDALPHNGAVVTVLAICGLTHRQSYKDIFVVAVAIPVVALVTVITLGTLFGGF</sequence>
<feature type="transmembrane region" description="Helical" evidence="2">
    <location>
        <begin position="30"/>
        <end position="49"/>
    </location>
</feature>
<feature type="transmembrane region" description="Helical" evidence="2">
    <location>
        <begin position="325"/>
        <end position="348"/>
    </location>
</feature>
<proteinExistence type="predicted"/>
<organism evidence="3 4">
    <name type="scientific">Nocardioides marinisabuli</name>
    <dbReference type="NCBI Taxonomy" id="419476"/>
    <lineage>
        <taxon>Bacteria</taxon>
        <taxon>Bacillati</taxon>
        <taxon>Actinomycetota</taxon>
        <taxon>Actinomycetes</taxon>
        <taxon>Propionibacteriales</taxon>
        <taxon>Nocardioidaceae</taxon>
        <taxon>Nocardioides</taxon>
    </lineage>
</organism>
<gene>
    <name evidence="3" type="ORF">BKA08_002274</name>
</gene>
<keyword evidence="4" id="KW-1185">Reference proteome</keyword>
<dbReference type="InterPro" id="IPR003474">
    <property type="entry name" value="Glcn_transporter"/>
</dbReference>
<feature type="transmembrane region" description="Helical" evidence="2">
    <location>
        <begin position="99"/>
        <end position="129"/>
    </location>
</feature>
<keyword evidence="2" id="KW-0472">Membrane</keyword>
<feature type="transmembrane region" description="Helical" evidence="2">
    <location>
        <begin position="141"/>
        <end position="158"/>
    </location>
</feature>
<evidence type="ECO:0000313" key="3">
    <source>
        <dbReference type="EMBL" id="NYD58036.1"/>
    </source>
</evidence>
<keyword evidence="2" id="KW-0812">Transmembrane</keyword>
<feature type="transmembrane region" description="Helical" evidence="2">
    <location>
        <begin position="178"/>
        <end position="201"/>
    </location>
</feature>
<keyword evidence="2" id="KW-1133">Transmembrane helix</keyword>
<dbReference type="EMBL" id="JACCBE010000001">
    <property type="protein sequence ID" value="NYD58036.1"/>
    <property type="molecule type" value="Genomic_DNA"/>
</dbReference>
<comment type="caution">
    <text evidence="3">The sequence shown here is derived from an EMBL/GenBank/DDBJ whole genome shotgun (WGS) entry which is preliminary data.</text>
</comment>
<feature type="transmembrane region" description="Helical" evidence="2">
    <location>
        <begin position="487"/>
        <end position="509"/>
    </location>
</feature>
<feature type="transmembrane region" description="Helical" evidence="2">
    <location>
        <begin position="56"/>
        <end position="74"/>
    </location>
</feature>
<evidence type="ECO:0000256" key="2">
    <source>
        <dbReference type="SAM" id="Phobius"/>
    </source>
</evidence>
<feature type="transmembrane region" description="Helical" evidence="2">
    <location>
        <begin position="283"/>
        <end position="305"/>
    </location>
</feature>
<accession>A0A7Y9F2A1</accession>
<evidence type="ECO:0000256" key="1">
    <source>
        <dbReference type="SAM" id="MobiDB-lite"/>
    </source>
</evidence>
<dbReference type="Pfam" id="PF02447">
    <property type="entry name" value="GntP_permease"/>
    <property type="match status" value="1"/>
</dbReference>
<name>A0A7Y9F2A1_9ACTN</name>